<proteinExistence type="predicted"/>
<feature type="region of interest" description="Disordered" evidence="1">
    <location>
        <begin position="1"/>
        <end position="83"/>
    </location>
</feature>
<gene>
    <name evidence="2" type="ORF">NDU88_000316</name>
</gene>
<feature type="compositionally biased region" description="Polar residues" evidence="1">
    <location>
        <begin position="36"/>
        <end position="52"/>
    </location>
</feature>
<evidence type="ECO:0000256" key="1">
    <source>
        <dbReference type="SAM" id="MobiDB-lite"/>
    </source>
</evidence>
<dbReference type="AlphaFoldDB" id="A0AAV7UPM2"/>
<comment type="caution">
    <text evidence="2">The sequence shown here is derived from an EMBL/GenBank/DDBJ whole genome shotgun (WGS) entry which is preliminary data.</text>
</comment>
<reference evidence="2" key="1">
    <citation type="journal article" date="2022" name="bioRxiv">
        <title>Sequencing and chromosome-scale assembly of the giantPleurodeles waltlgenome.</title>
        <authorList>
            <person name="Brown T."/>
            <person name="Elewa A."/>
            <person name="Iarovenko S."/>
            <person name="Subramanian E."/>
            <person name="Araus A.J."/>
            <person name="Petzold A."/>
            <person name="Susuki M."/>
            <person name="Suzuki K.-i.T."/>
            <person name="Hayashi T."/>
            <person name="Toyoda A."/>
            <person name="Oliveira C."/>
            <person name="Osipova E."/>
            <person name="Leigh N.D."/>
            <person name="Simon A."/>
            <person name="Yun M.H."/>
        </authorList>
    </citation>
    <scope>NUCLEOTIDE SEQUENCE</scope>
    <source>
        <strain evidence="2">20211129_DDA</strain>
        <tissue evidence="2">Liver</tissue>
    </source>
</reference>
<sequence length="83" mass="8937">MAPKVAKTFKTPRVSRGNPGLETNTERRDKKHPSGPSKNPANVQRKAQQSGSLMEKLKLQASGPLLPGSYKDAAAADMEPQIP</sequence>
<evidence type="ECO:0000313" key="3">
    <source>
        <dbReference type="Proteomes" id="UP001066276"/>
    </source>
</evidence>
<dbReference type="EMBL" id="JANPWB010000004">
    <property type="protein sequence ID" value="KAJ1190999.1"/>
    <property type="molecule type" value="Genomic_DNA"/>
</dbReference>
<evidence type="ECO:0000313" key="2">
    <source>
        <dbReference type="EMBL" id="KAJ1190999.1"/>
    </source>
</evidence>
<accession>A0AAV7UPM2</accession>
<dbReference type="Proteomes" id="UP001066276">
    <property type="component" value="Chromosome 2_2"/>
</dbReference>
<name>A0AAV7UPM2_PLEWA</name>
<protein>
    <submittedName>
        <fullName evidence="2">Uncharacterized protein</fullName>
    </submittedName>
</protein>
<keyword evidence="3" id="KW-1185">Reference proteome</keyword>
<organism evidence="2 3">
    <name type="scientific">Pleurodeles waltl</name>
    <name type="common">Iberian ribbed newt</name>
    <dbReference type="NCBI Taxonomy" id="8319"/>
    <lineage>
        <taxon>Eukaryota</taxon>
        <taxon>Metazoa</taxon>
        <taxon>Chordata</taxon>
        <taxon>Craniata</taxon>
        <taxon>Vertebrata</taxon>
        <taxon>Euteleostomi</taxon>
        <taxon>Amphibia</taxon>
        <taxon>Batrachia</taxon>
        <taxon>Caudata</taxon>
        <taxon>Salamandroidea</taxon>
        <taxon>Salamandridae</taxon>
        <taxon>Pleurodelinae</taxon>
        <taxon>Pleurodeles</taxon>
    </lineage>
</organism>